<dbReference type="RefSeq" id="WP_170841340.1">
    <property type="nucleotide sequence ID" value="NZ_FOJI01000005.1"/>
</dbReference>
<name>A0A1I0PEM6_9FIRM</name>
<sequence length="56" mass="6410">MSAIDVIILGILEQEPYGSYDIQRERPYQSIKNICTFVKAVINLCSAGTKQESYRR</sequence>
<dbReference type="EMBL" id="FOJI01000005">
    <property type="protein sequence ID" value="SEW12865.1"/>
    <property type="molecule type" value="Genomic_DNA"/>
</dbReference>
<organism evidence="1 2">
    <name type="scientific">[Clostridium] fimetarium</name>
    <dbReference type="NCBI Taxonomy" id="99656"/>
    <lineage>
        <taxon>Bacteria</taxon>
        <taxon>Bacillati</taxon>
        <taxon>Bacillota</taxon>
        <taxon>Clostridia</taxon>
        <taxon>Lachnospirales</taxon>
        <taxon>Lachnospiraceae</taxon>
    </lineage>
</organism>
<evidence type="ECO:0000313" key="1">
    <source>
        <dbReference type="EMBL" id="SEW12865.1"/>
    </source>
</evidence>
<reference evidence="1 2" key="1">
    <citation type="submission" date="2016-10" db="EMBL/GenBank/DDBJ databases">
        <authorList>
            <person name="de Groot N.N."/>
        </authorList>
    </citation>
    <scope>NUCLEOTIDE SEQUENCE [LARGE SCALE GENOMIC DNA]</scope>
    <source>
        <strain evidence="1 2">DSM 9179</strain>
    </source>
</reference>
<proteinExistence type="predicted"/>
<dbReference type="AlphaFoldDB" id="A0A1I0PEM6"/>
<dbReference type="STRING" id="99656.SAMN05421659_10534"/>
<accession>A0A1I0PEM6</accession>
<keyword evidence="2" id="KW-1185">Reference proteome</keyword>
<protein>
    <submittedName>
        <fullName evidence="1">Uncharacterized protein</fullName>
    </submittedName>
</protein>
<gene>
    <name evidence="1" type="ORF">SAMN05421659_10534</name>
</gene>
<evidence type="ECO:0000313" key="2">
    <source>
        <dbReference type="Proteomes" id="UP000199701"/>
    </source>
</evidence>
<dbReference type="Proteomes" id="UP000199701">
    <property type="component" value="Unassembled WGS sequence"/>
</dbReference>